<gene>
    <name evidence="1" type="ORF">PanWU01x14_065730</name>
</gene>
<protein>
    <submittedName>
        <fullName evidence="1">Uncharacterized protein</fullName>
    </submittedName>
</protein>
<dbReference type="AlphaFoldDB" id="A0A2P5DGW0"/>
<evidence type="ECO:0000313" key="2">
    <source>
        <dbReference type="Proteomes" id="UP000237105"/>
    </source>
</evidence>
<dbReference type="Proteomes" id="UP000237105">
    <property type="component" value="Unassembled WGS sequence"/>
</dbReference>
<evidence type="ECO:0000313" key="1">
    <source>
        <dbReference type="EMBL" id="PON72538.1"/>
    </source>
</evidence>
<organism evidence="1 2">
    <name type="scientific">Parasponia andersonii</name>
    <name type="common">Sponia andersonii</name>
    <dbReference type="NCBI Taxonomy" id="3476"/>
    <lineage>
        <taxon>Eukaryota</taxon>
        <taxon>Viridiplantae</taxon>
        <taxon>Streptophyta</taxon>
        <taxon>Embryophyta</taxon>
        <taxon>Tracheophyta</taxon>
        <taxon>Spermatophyta</taxon>
        <taxon>Magnoliopsida</taxon>
        <taxon>eudicotyledons</taxon>
        <taxon>Gunneridae</taxon>
        <taxon>Pentapetalae</taxon>
        <taxon>rosids</taxon>
        <taxon>fabids</taxon>
        <taxon>Rosales</taxon>
        <taxon>Cannabaceae</taxon>
        <taxon>Parasponia</taxon>
    </lineage>
</organism>
<comment type="caution">
    <text evidence="1">The sequence shown here is derived from an EMBL/GenBank/DDBJ whole genome shotgun (WGS) entry which is preliminary data.</text>
</comment>
<sequence>MQTVSLRKYFQRVDTNIGCVDTNIGSWLLYCQSFQHFQLHHWADFFYRKLLCLRFITSAYDLLIAEKTKMYAWFHGKGKMFQVNHSRLLKLLQQYGYKASICNSRLPFQ</sequence>
<name>A0A2P5DGW0_PARAD</name>
<keyword evidence="2" id="KW-1185">Reference proteome</keyword>
<proteinExistence type="predicted"/>
<dbReference type="OrthoDB" id="10404000at2759"/>
<reference evidence="2" key="1">
    <citation type="submission" date="2016-06" db="EMBL/GenBank/DDBJ databases">
        <title>Parallel loss of symbiosis genes in relatives of nitrogen-fixing non-legume Parasponia.</title>
        <authorList>
            <person name="Van Velzen R."/>
            <person name="Holmer R."/>
            <person name="Bu F."/>
            <person name="Rutten L."/>
            <person name="Van Zeijl A."/>
            <person name="Liu W."/>
            <person name="Santuari L."/>
            <person name="Cao Q."/>
            <person name="Sharma T."/>
            <person name="Shen D."/>
            <person name="Roswanjaya Y."/>
            <person name="Wardhani T."/>
            <person name="Kalhor M.S."/>
            <person name="Jansen J."/>
            <person name="Van den Hoogen J."/>
            <person name="Gungor B."/>
            <person name="Hartog M."/>
            <person name="Hontelez J."/>
            <person name="Verver J."/>
            <person name="Yang W.-C."/>
            <person name="Schijlen E."/>
            <person name="Repin R."/>
            <person name="Schilthuizen M."/>
            <person name="Schranz E."/>
            <person name="Heidstra R."/>
            <person name="Miyata K."/>
            <person name="Fedorova E."/>
            <person name="Kohlen W."/>
            <person name="Bisseling T."/>
            <person name="Smit S."/>
            <person name="Geurts R."/>
        </authorList>
    </citation>
    <scope>NUCLEOTIDE SEQUENCE [LARGE SCALE GENOMIC DNA]</scope>
    <source>
        <strain evidence="2">cv. WU1-14</strain>
    </source>
</reference>
<accession>A0A2P5DGW0</accession>
<dbReference type="EMBL" id="JXTB01000039">
    <property type="protein sequence ID" value="PON72538.1"/>
    <property type="molecule type" value="Genomic_DNA"/>
</dbReference>